<dbReference type="EMBL" id="JATAAI010000028">
    <property type="protein sequence ID" value="KAK1736551.1"/>
    <property type="molecule type" value="Genomic_DNA"/>
</dbReference>
<dbReference type="CDD" id="cd22209">
    <property type="entry name" value="EMC10"/>
    <property type="match status" value="1"/>
</dbReference>
<reference evidence="3" key="1">
    <citation type="submission" date="2023-06" db="EMBL/GenBank/DDBJ databases">
        <title>Survivors Of The Sea: Transcriptome response of Skeletonema marinoi to long-term dormancy.</title>
        <authorList>
            <person name="Pinder M.I.M."/>
            <person name="Kourtchenko O."/>
            <person name="Robertson E.K."/>
            <person name="Larsson T."/>
            <person name="Maumus F."/>
            <person name="Osuna-Cruz C.M."/>
            <person name="Vancaester E."/>
            <person name="Stenow R."/>
            <person name="Vandepoele K."/>
            <person name="Ploug H."/>
            <person name="Bruchert V."/>
            <person name="Godhe A."/>
            <person name="Topel M."/>
        </authorList>
    </citation>
    <scope>NUCLEOTIDE SEQUENCE</scope>
    <source>
        <strain evidence="3">R05AC</strain>
    </source>
</reference>
<comment type="caution">
    <text evidence="3">The sequence shown here is derived from an EMBL/GenBank/DDBJ whole genome shotgun (WGS) entry which is preliminary data.</text>
</comment>
<feature type="chain" id="PRO_5042230342" evidence="2">
    <location>
        <begin position="24"/>
        <end position="310"/>
    </location>
</feature>
<accession>A0AAD8XZ30</accession>
<dbReference type="PANTHER" id="PTHR39219:SF1">
    <property type="entry name" value="ER MEMBRANE PROTEIN COMPLEX SUBUNIT 10"/>
    <property type="match status" value="1"/>
</dbReference>
<protein>
    <submittedName>
        <fullName evidence="3">ER membrane protein complex subunit 10</fullName>
    </submittedName>
</protein>
<keyword evidence="2" id="KW-0732">Signal</keyword>
<dbReference type="AlphaFoldDB" id="A0AAD8XZ30"/>
<proteinExistence type="predicted"/>
<gene>
    <name evidence="3" type="ORF">QTG54_012573</name>
</gene>
<dbReference type="PANTHER" id="PTHR39219">
    <property type="entry name" value="ER MEMBRANE PROTEIN COMPLEX SUBUNIT 10"/>
    <property type="match status" value="1"/>
</dbReference>
<name>A0AAD8XZ30_9STRA</name>
<evidence type="ECO:0000313" key="4">
    <source>
        <dbReference type="Proteomes" id="UP001224775"/>
    </source>
</evidence>
<evidence type="ECO:0000313" key="3">
    <source>
        <dbReference type="EMBL" id="KAK1736551.1"/>
    </source>
</evidence>
<dbReference type="Proteomes" id="UP001224775">
    <property type="component" value="Unassembled WGS sequence"/>
</dbReference>
<keyword evidence="4" id="KW-1185">Reference proteome</keyword>
<feature type="region of interest" description="Disordered" evidence="1">
    <location>
        <begin position="291"/>
        <end position="310"/>
    </location>
</feature>
<feature type="compositionally biased region" description="Low complexity" evidence="1">
    <location>
        <begin position="292"/>
        <end position="302"/>
    </location>
</feature>
<evidence type="ECO:0000256" key="2">
    <source>
        <dbReference type="SAM" id="SignalP"/>
    </source>
</evidence>
<evidence type="ECO:0000256" key="1">
    <source>
        <dbReference type="SAM" id="MobiDB-lite"/>
    </source>
</evidence>
<feature type="signal peptide" evidence="2">
    <location>
        <begin position="1"/>
        <end position="23"/>
    </location>
</feature>
<sequence>MKSIRNLLFSGVTLHCVAGIAIASDIGKSYQLYHKLGSQSELTPRGKILISPSDNDGIGLSATFIKDNSAKLDTNAFDSMVDSSALYTVVVIEDGDDKSSLSLSSLNGAPHVSASVPGCSLRRSNLREEISLSISPTGKLQSVSYRPLISPLTSKSCDNLKALSEKPEAIYGREGGNDEPFPFKTTVEFESHKPMPTIPIVLPQTRPPAGLKWYRRNAKNSPNPFLGGSNVENKGGIPFVDEEAPSGFKSSFLYKYWYIILPLALMGLFGGVEEEPVQDTSRGAPVVATTMAGAAAASGGQARQRRGKRD</sequence>
<organism evidence="3 4">
    <name type="scientific">Skeletonema marinoi</name>
    <dbReference type="NCBI Taxonomy" id="267567"/>
    <lineage>
        <taxon>Eukaryota</taxon>
        <taxon>Sar</taxon>
        <taxon>Stramenopiles</taxon>
        <taxon>Ochrophyta</taxon>
        <taxon>Bacillariophyta</taxon>
        <taxon>Coscinodiscophyceae</taxon>
        <taxon>Thalassiosirophycidae</taxon>
        <taxon>Thalassiosirales</taxon>
        <taxon>Skeletonemataceae</taxon>
        <taxon>Skeletonema</taxon>
        <taxon>Skeletonema marinoi-dohrnii complex</taxon>
    </lineage>
</organism>